<organism evidence="1 2">
    <name type="scientific">Saezia sanguinis</name>
    <dbReference type="NCBI Taxonomy" id="1965230"/>
    <lineage>
        <taxon>Bacteria</taxon>
        <taxon>Pseudomonadati</taxon>
        <taxon>Pseudomonadota</taxon>
        <taxon>Betaproteobacteria</taxon>
        <taxon>Burkholderiales</taxon>
        <taxon>Saeziaceae</taxon>
        <taxon>Saezia</taxon>
    </lineage>
</organism>
<gene>
    <name evidence="1" type="ORF">CUZ56_00250</name>
</gene>
<dbReference type="EMBL" id="PQSP01000001">
    <property type="protein sequence ID" value="RUS67773.1"/>
    <property type="molecule type" value="Genomic_DNA"/>
</dbReference>
<dbReference type="RefSeq" id="WP_126977430.1">
    <property type="nucleotide sequence ID" value="NZ_PQSP01000001.1"/>
</dbReference>
<evidence type="ECO:0000313" key="2">
    <source>
        <dbReference type="Proteomes" id="UP000286947"/>
    </source>
</evidence>
<sequence>MDSIEMNVDVYIDVGEFFNKLDDEPLIEEIRNRGYQVIADSPKPDDPEYIQTAAECILPIVDLFKTEENRPEGIKLVKAILTRVMAFL</sequence>
<protein>
    <submittedName>
        <fullName evidence="1">Uncharacterized protein</fullName>
    </submittedName>
</protein>
<accession>A0A433SGA2</accession>
<reference evidence="1 2" key="1">
    <citation type="submission" date="2018-01" db="EMBL/GenBank/DDBJ databases">
        <title>Saezia sanguinis gen. nov., sp. nov., in the order Burkholderiales isolated from human blood.</title>
        <authorList>
            <person name="Medina-Pascual M.J."/>
            <person name="Valdezate S."/>
            <person name="Monzon S."/>
            <person name="Cuesta I."/>
            <person name="Carrasco G."/>
            <person name="Villalon P."/>
            <person name="Saez-Nieto J.A."/>
        </authorList>
    </citation>
    <scope>NUCLEOTIDE SEQUENCE [LARGE SCALE GENOMIC DNA]</scope>
    <source>
        <strain evidence="1 2">CNM695-12</strain>
    </source>
</reference>
<keyword evidence="2" id="KW-1185">Reference proteome</keyword>
<dbReference type="Proteomes" id="UP000286947">
    <property type="component" value="Unassembled WGS sequence"/>
</dbReference>
<proteinExistence type="predicted"/>
<dbReference type="AlphaFoldDB" id="A0A433SGA2"/>
<evidence type="ECO:0000313" key="1">
    <source>
        <dbReference type="EMBL" id="RUS67773.1"/>
    </source>
</evidence>
<comment type="caution">
    <text evidence="1">The sequence shown here is derived from an EMBL/GenBank/DDBJ whole genome shotgun (WGS) entry which is preliminary data.</text>
</comment>
<name>A0A433SGA2_9BURK</name>